<reference evidence="1" key="1">
    <citation type="submission" date="2022-04" db="EMBL/GenBank/DDBJ databases">
        <title>Genome of the entomopathogenic fungus Entomophthora muscae.</title>
        <authorList>
            <person name="Elya C."/>
            <person name="Lovett B.R."/>
            <person name="Lee E."/>
            <person name="Macias A.M."/>
            <person name="Hajek A.E."/>
            <person name="De Bivort B.L."/>
            <person name="Kasson M.T."/>
            <person name="De Fine Licht H.H."/>
            <person name="Stajich J.E."/>
        </authorList>
    </citation>
    <scope>NUCLEOTIDE SEQUENCE</scope>
    <source>
        <strain evidence="1">Berkeley</strain>
    </source>
</reference>
<organism evidence="1 2">
    <name type="scientific">Entomophthora muscae</name>
    <dbReference type="NCBI Taxonomy" id="34485"/>
    <lineage>
        <taxon>Eukaryota</taxon>
        <taxon>Fungi</taxon>
        <taxon>Fungi incertae sedis</taxon>
        <taxon>Zoopagomycota</taxon>
        <taxon>Entomophthoromycotina</taxon>
        <taxon>Entomophthoromycetes</taxon>
        <taxon>Entomophthorales</taxon>
        <taxon>Entomophthoraceae</taxon>
        <taxon>Entomophthora</taxon>
    </lineage>
</organism>
<proteinExistence type="predicted"/>
<dbReference type="Proteomes" id="UP001165960">
    <property type="component" value="Unassembled WGS sequence"/>
</dbReference>
<comment type="caution">
    <text evidence="1">The sequence shown here is derived from an EMBL/GenBank/DDBJ whole genome shotgun (WGS) entry which is preliminary data.</text>
</comment>
<accession>A0ACC2S001</accession>
<sequence>MAIKERDIEDLIDAYNLVEKFFCIKVKNLPDEKAKKVLPWNLFSKKINKEPKPADLSDKLTKVLQAFIATGKPAPCYNNGLCFNCRSSEH</sequence>
<name>A0ACC2S001_9FUNG</name>
<evidence type="ECO:0000313" key="1">
    <source>
        <dbReference type="EMBL" id="KAJ9055672.1"/>
    </source>
</evidence>
<protein>
    <submittedName>
        <fullName evidence="1">Uncharacterized protein</fullName>
    </submittedName>
</protein>
<keyword evidence="2" id="KW-1185">Reference proteome</keyword>
<evidence type="ECO:0000313" key="2">
    <source>
        <dbReference type="Proteomes" id="UP001165960"/>
    </source>
</evidence>
<dbReference type="EMBL" id="QTSX02006393">
    <property type="protein sequence ID" value="KAJ9055672.1"/>
    <property type="molecule type" value="Genomic_DNA"/>
</dbReference>
<gene>
    <name evidence="1" type="ORF">DSO57_1001649</name>
</gene>